<keyword evidence="3" id="KW-1185">Reference proteome</keyword>
<comment type="caution">
    <text evidence="2">The sequence shown here is derived from an EMBL/GenBank/DDBJ whole genome shotgun (WGS) entry which is preliminary data.</text>
</comment>
<feature type="compositionally biased region" description="Basic and acidic residues" evidence="1">
    <location>
        <begin position="247"/>
        <end position="258"/>
    </location>
</feature>
<protein>
    <submittedName>
        <fullName evidence="2">(African queen) hypothetical protein</fullName>
    </submittedName>
</protein>
<evidence type="ECO:0000256" key="1">
    <source>
        <dbReference type="SAM" id="MobiDB-lite"/>
    </source>
</evidence>
<proteinExistence type="predicted"/>
<dbReference type="EMBL" id="CAKASE010000052">
    <property type="protein sequence ID" value="CAG9565087.1"/>
    <property type="molecule type" value="Genomic_DNA"/>
</dbReference>
<accession>A0A8J2QL09</accession>
<reference evidence="2" key="1">
    <citation type="submission" date="2021-09" db="EMBL/GenBank/DDBJ databases">
        <authorList>
            <person name="Martin H S."/>
        </authorList>
    </citation>
    <scope>NUCLEOTIDE SEQUENCE</scope>
</reference>
<dbReference type="Proteomes" id="UP000789524">
    <property type="component" value="Unassembled WGS sequence"/>
</dbReference>
<organism evidence="2 3">
    <name type="scientific">Danaus chrysippus</name>
    <name type="common">African queen</name>
    <dbReference type="NCBI Taxonomy" id="151541"/>
    <lineage>
        <taxon>Eukaryota</taxon>
        <taxon>Metazoa</taxon>
        <taxon>Ecdysozoa</taxon>
        <taxon>Arthropoda</taxon>
        <taxon>Hexapoda</taxon>
        <taxon>Insecta</taxon>
        <taxon>Pterygota</taxon>
        <taxon>Neoptera</taxon>
        <taxon>Endopterygota</taxon>
        <taxon>Lepidoptera</taxon>
        <taxon>Glossata</taxon>
        <taxon>Ditrysia</taxon>
        <taxon>Papilionoidea</taxon>
        <taxon>Nymphalidae</taxon>
        <taxon>Danainae</taxon>
        <taxon>Danaini</taxon>
        <taxon>Danaina</taxon>
        <taxon>Danaus</taxon>
        <taxon>Anosia</taxon>
    </lineage>
</organism>
<gene>
    <name evidence="2" type="ORF">DCHRY22_LOCUS5993</name>
</gene>
<sequence length="399" mass="44130">MCDGHRGGERERGREKDSFLCVDEYTTGRGGRDHTTGTWDLGDPGGLGGECTETTSTLQMVFPRLSPDVSPMSLSVSPVKALFSPGINHYIVVLAPEGRTPVQLSEELLVGKTVKKPNSHLLPPASQLPTTPAHTQARGWSDAGLRTGTTEQTSTFTKEKKNASVDLNARGVRCCFRPGGREAVSAYVTWRGAWKQKLRNKGESWCGVALKKGRLSNNKRIGVPAAPGAEPYVRGIRSVTEQTLRSDSSRRNQNHESTFEGGATVATRREDAEERQRRNREQRKRSEDRRRREGRLYSELIVYYSKHSSLSSRASPLSLYSSSSVSGLRPIIIRAVLTLISICLYITPSVALPHCTYCSSPRERISETTREVSYQDELLTLNMVLRGLGGSLSTYNDKK</sequence>
<feature type="region of interest" description="Disordered" evidence="1">
    <location>
        <begin position="241"/>
        <end position="290"/>
    </location>
</feature>
<feature type="compositionally biased region" description="Basic and acidic residues" evidence="1">
    <location>
        <begin position="267"/>
        <end position="276"/>
    </location>
</feature>
<feature type="compositionally biased region" description="Polar residues" evidence="1">
    <location>
        <begin position="147"/>
        <end position="156"/>
    </location>
</feature>
<dbReference type="AlphaFoldDB" id="A0A8J2QL09"/>
<evidence type="ECO:0000313" key="2">
    <source>
        <dbReference type="EMBL" id="CAG9565087.1"/>
    </source>
</evidence>
<feature type="region of interest" description="Disordered" evidence="1">
    <location>
        <begin position="122"/>
        <end position="160"/>
    </location>
</feature>
<evidence type="ECO:0000313" key="3">
    <source>
        <dbReference type="Proteomes" id="UP000789524"/>
    </source>
</evidence>
<name>A0A8J2QL09_9NEOP</name>